<dbReference type="Proteomes" id="UP000886381">
    <property type="component" value="Unassembled WGS sequence"/>
</dbReference>
<proteinExistence type="predicted"/>
<dbReference type="InterPro" id="IPR001501">
    <property type="entry name" value="Ni-dep_hyd_lsu"/>
</dbReference>
<dbReference type="GO" id="GO:0008901">
    <property type="term" value="F:ferredoxin hydrogenase activity"/>
    <property type="evidence" value="ECO:0007669"/>
    <property type="project" value="InterPro"/>
</dbReference>
<dbReference type="SUPFAM" id="SSF56762">
    <property type="entry name" value="HydB/Nqo4-like"/>
    <property type="match status" value="1"/>
</dbReference>
<accession>A0A7V0Q5T3</accession>
<dbReference type="InterPro" id="IPR018194">
    <property type="entry name" value="Ni-dep_hyd_lsu_Ni_BS"/>
</dbReference>
<dbReference type="AlphaFoldDB" id="A0A7V0Q5T3"/>
<evidence type="ECO:0000313" key="3">
    <source>
        <dbReference type="EMBL" id="HDL60233.1"/>
    </source>
</evidence>
<feature type="binding site" evidence="2">
    <location>
        <position position="65"/>
    </location>
    <ligand>
        <name>Ni(2+)</name>
        <dbReference type="ChEBI" id="CHEBI:49786"/>
    </ligand>
</feature>
<feature type="binding site" evidence="2">
    <location>
        <position position="416"/>
    </location>
    <ligand>
        <name>Fe cation</name>
        <dbReference type="ChEBI" id="CHEBI:24875"/>
    </ligand>
</feature>
<keyword evidence="1" id="KW-0560">Oxidoreductase</keyword>
<dbReference type="Gene3D" id="1.10.645.10">
    <property type="entry name" value="Cytochrome-c3 Hydrogenase, chain B"/>
    <property type="match status" value="1"/>
</dbReference>
<dbReference type="EMBL" id="DRDR01000091">
    <property type="protein sequence ID" value="HDL60233.1"/>
    <property type="molecule type" value="Genomic_DNA"/>
</dbReference>
<comment type="caution">
    <text evidence="3">The sequence shown here is derived from an EMBL/GenBank/DDBJ whole genome shotgun (WGS) entry which is preliminary data.</text>
</comment>
<keyword evidence="2" id="KW-0408">Iron</keyword>
<dbReference type="GO" id="GO:0016151">
    <property type="term" value="F:nickel cation binding"/>
    <property type="evidence" value="ECO:0007669"/>
    <property type="project" value="InterPro"/>
</dbReference>
<protein>
    <submittedName>
        <fullName evidence="3">Ni/Fe hydrogenase subunit alpha</fullName>
    </submittedName>
</protein>
<feature type="binding site" evidence="2">
    <location>
        <position position="65"/>
    </location>
    <ligand>
        <name>Fe cation</name>
        <dbReference type="ChEBI" id="CHEBI:24875"/>
    </ligand>
</feature>
<name>A0A7V0Q5T3_UNCW3</name>
<keyword evidence="2" id="KW-0479">Metal-binding</keyword>
<feature type="binding site" evidence="2">
    <location>
        <position position="419"/>
    </location>
    <ligand>
        <name>Mg(2+)</name>
        <dbReference type="ChEBI" id="CHEBI:18420"/>
    </ligand>
</feature>
<dbReference type="InterPro" id="IPR029014">
    <property type="entry name" value="NiFe-Hase_large"/>
</dbReference>
<feature type="binding site" evidence="2">
    <location>
        <position position="43"/>
    </location>
    <ligand>
        <name>Mg(2+)</name>
        <dbReference type="ChEBI" id="CHEBI:18420"/>
    </ligand>
</feature>
<evidence type="ECO:0000256" key="2">
    <source>
        <dbReference type="PIRSR" id="PIRSR601501-1"/>
    </source>
</evidence>
<sequence>MNKKIVIEPMARVEGHGGIEVVIEDNQVKDVTVDIFEGPRLIEQVTVGKTPDEAVSITSRICAICYISHRFADIRAHERALKIKPGEKTKLLRKLAHYGEMIESHSLHYYLLALPDFLGYPDAITMTGRFPEEVAGGLELKKFGNRVMEIVGGRRIHGENMRIGGFGKLPSEEDLEWIKEKALMLIPTIERGINLWKELEIPDYLEEETIFVSVLPEDGTFGFVADTIVVSTGEKYDAEEYEKVTNERVVPHSFAKRCRYKGKPYTVGALARLINIGDRLDGMAGEYFRKLYNDRWKRNPFYNNIAQAIEILYCLEKIPSLVDKIKSTPYKEAKSGKDSGEGTGLVEAPRGLLIHHYKIEKGLVKYANYIAPTTQNLDDMEKYIRNAAEKLLEKKIQDMELPLEMIMRAYDPCISCSVHMVKIIRK</sequence>
<gene>
    <name evidence="3" type="ORF">ENH14_02130</name>
</gene>
<feature type="binding site" evidence="2">
    <location>
        <position position="413"/>
    </location>
    <ligand>
        <name>Ni(2+)</name>
        <dbReference type="ChEBI" id="CHEBI:49786"/>
    </ligand>
</feature>
<organism evidence="3">
    <name type="scientific">candidate division WOR-3 bacterium</name>
    <dbReference type="NCBI Taxonomy" id="2052148"/>
    <lineage>
        <taxon>Bacteria</taxon>
        <taxon>Bacteria division WOR-3</taxon>
    </lineage>
</organism>
<reference evidence="3" key="1">
    <citation type="journal article" date="2020" name="mSystems">
        <title>Genome- and Community-Level Interaction Insights into Carbon Utilization and Element Cycling Functions of Hydrothermarchaeota in Hydrothermal Sediment.</title>
        <authorList>
            <person name="Zhou Z."/>
            <person name="Liu Y."/>
            <person name="Xu W."/>
            <person name="Pan J."/>
            <person name="Luo Z.H."/>
            <person name="Li M."/>
        </authorList>
    </citation>
    <scope>NUCLEOTIDE SEQUENCE [LARGE SCALE GENOMIC DNA]</scope>
    <source>
        <strain evidence="3">HyVt-28</strain>
    </source>
</reference>
<keyword evidence="2" id="KW-0533">Nickel</keyword>
<dbReference type="Pfam" id="PF00374">
    <property type="entry name" value="NiFeSe_Hases"/>
    <property type="match status" value="2"/>
</dbReference>
<comment type="cofactor">
    <cofactor evidence="2">
        <name>Ni(2+)</name>
        <dbReference type="ChEBI" id="CHEBI:49786"/>
    </cofactor>
</comment>
<keyword evidence="2" id="KW-0460">Magnesium</keyword>
<evidence type="ECO:0000256" key="1">
    <source>
        <dbReference type="ARBA" id="ARBA00023002"/>
    </source>
</evidence>
<dbReference type="PROSITE" id="PS00508">
    <property type="entry name" value="NI_HGENASE_L_2"/>
    <property type="match status" value="1"/>
</dbReference>
<dbReference type="PANTHER" id="PTHR43600:SF4">
    <property type="entry name" value="CYTOSOLIC NIFE-HYDROGENASE, ALPHA SUBUNIT"/>
    <property type="match status" value="1"/>
</dbReference>
<dbReference type="PANTHER" id="PTHR43600">
    <property type="entry name" value="COENZYME F420 HYDROGENASE, SUBUNIT ALPHA"/>
    <property type="match status" value="1"/>
</dbReference>
<feature type="binding site" evidence="2">
    <location>
        <position position="62"/>
    </location>
    <ligand>
        <name>Mg(2+)</name>
        <dbReference type="ChEBI" id="CHEBI:18420"/>
    </ligand>
</feature>
<comment type="cofactor">
    <cofactor evidence="2">
        <name>Fe cation</name>
        <dbReference type="ChEBI" id="CHEBI:24875"/>
    </cofactor>
</comment>